<protein>
    <submittedName>
        <fullName evidence="1">Uncharacterized protein</fullName>
    </submittedName>
</protein>
<keyword evidence="2" id="KW-1185">Reference proteome</keyword>
<dbReference type="Gramene" id="AUR62022491-RA">
    <property type="protein sequence ID" value="AUR62022491-RA:cds"/>
    <property type="gene ID" value="AUR62022491"/>
</dbReference>
<organism evidence="1 2">
    <name type="scientific">Chenopodium quinoa</name>
    <name type="common">Quinoa</name>
    <dbReference type="NCBI Taxonomy" id="63459"/>
    <lineage>
        <taxon>Eukaryota</taxon>
        <taxon>Viridiplantae</taxon>
        <taxon>Streptophyta</taxon>
        <taxon>Embryophyta</taxon>
        <taxon>Tracheophyta</taxon>
        <taxon>Spermatophyta</taxon>
        <taxon>Magnoliopsida</taxon>
        <taxon>eudicotyledons</taxon>
        <taxon>Gunneridae</taxon>
        <taxon>Pentapetalae</taxon>
        <taxon>Caryophyllales</taxon>
        <taxon>Chenopodiaceae</taxon>
        <taxon>Chenopodioideae</taxon>
        <taxon>Atripliceae</taxon>
        <taxon>Chenopodium</taxon>
    </lineage>
</organism>
<proteinExistence type="predicted"/>
<dbReference type="Proteomes" id="UP000596660">
    <property type="component" value="Unplaced"/>
</dbReference>
<dbReference type="EnsemblPlants" id="AUR62022491-RA">
    <property type="protein sequence ID" value="AUR62022491-RA:cds"/>
    <property type="gene ID" value="AUR62022491"/>
</dbReference>
<accession>A0A803M2P3</accession>
<evidence type="ECO:0000313" key="2">
    <source>
        <dbReference type="Proteomes" id="UP000596660"/>
    </source>
</evidence>
<evidence type="ECO:0000313" key="1">
    <source>
        <dbReference type="EnsemblPlants" id="AUR62022491-RA:cds"/>
    </source>
</evidence>
<sequence length="268" mass="31067">MMKKKTRKEPIRGEGSDVRMQIDDGLREDSAKSKEWLNIMNLKEGLAVNPEIEVAENREMEGEVCTLNSIRNSKTPLLQLSIDHVSDEIDYWNLGVVAYVIGTNPFLGKPIKPDSATHLKEKLQYARFFEEVATDGDFPNMIEFLNEKGVLFSQKVVFEWKHITCKGYEKELDETQQKVHQGGYQDENLKELELQTLKEFQKIGDENSSYFHRSLRMRRYRKSIIAIKNKNGDWCNSPDHISAAFMEYYKELLGSDQGARIPIRKEIV</sequence>
<dbReference type="AlphaFoldDB" id="A0A803M2P3"/>
<reference evidence="1" key="1">
    <citation type="journal article" date="2017" name="Nature">
        <title>The genome of Chenopodium quinoa.</title>
        <authorList>
            <person name="Jarvis D.E."/>
            <person name="Ho Y.S."/>
            <person name="Lightfoot D.J."/>
            <person name="Schmoeckel S.M."/>
            <person name="Li B."/>
            <person name="Borm T.J.A."/>
            <person name="Ohyanagi H."/>
            <person name="Mineta K."/>
            <person name="Michell C.T."/>
            <person name="Saber N."/>
            <person name="Kharbatia N.M."/>
            <person name="Rupper R.R."/>
            <person name="Sharp A.R."/>
            <person name="Dally N."/>
            <person name="Boughton B.A."/>
            <person name="Woo Y.H."/>
            <person name="Gao G."/>
            <person name="Schijlen E.G.W.M."/>
            <person name="Guo X."/>
            <person name="Momin A.A."/>
            <person name="Negrao S."/>
            <person name="Al-Babili S."/>
            <person name="Gehring C."/>
            <person name="Roessner U."/>
            <person name="Jung C."/>
            <person name="Murphy K."/>
            <person name="Arold S.T."/>
            <person name="Gojobori T."/>
            <person name="van der Linden C.G."/>
            <person name="van Loo E.N."/>
            <person name="Jellen E.N."/>
            <person name="Maughan P.J."/>
            <person name="Tester M."/>
        </authorList>
    </citation>
    <scope>NUCLEOTIDE SEQUENCE [LARGE SCALE GENOMIC DNA]</scope>
    <source>
        <strain evidence="1">cv. PI 614886</strain>
    </source>
</reference>
<reference evidence="1" key="2">
    <citation type="submission" date="2021-03" db="UniProtKB">
        <authorList>
            <consortium name="EnsemblPlants"/>
        </authorList>
    </citation>
    <scope>IDENTIFICATION</scope>
</reference>
<name>A0A803M2P3_CHEQI</name>